<comment type="caution">
    <text evidence="4">The sequence shown here is derived from an EMBL/GenBank/DDBJ whole genome shotgun (WGS) entry which is preliminary data.</text>
</comment>
<gene>
    <name evidence="4" type="ORF">HGB48_10390</name>
</gene>
<dbReference type="Proteomes" id="UP000579250">
    <property type="component" value="Unassembled WGS sequence"/>
</dbReference>
<dbReference type="Pfam" id="PF11258">
    <property type="entry name" value="DUF3048"/>
    <property type="match status" value="1"/>
</dbReference>
<dbReference type="EMBL" id="JAAXPI010000010">
    <property type="protein sequence ID" value="NKZ04158.1"/>
    <property type="molecule type" value="Genomic_DNA"/>
</dbReference>
<name>A0A846Z0A0_9ACTN</name>
<dbReference type="InterPro" id="IPR023158">
    <property type="entry name" value="YerB-like_sf"/>
</dbReference>
<evidence type="ECO:0000259" key="2">
    <source>
        <dbReference type="Pfam" id="PF11258"/>
    </source>
</evidence>
<dbReference type="InterPro" id="IPR035328">
    <property type="entry name" value="DUF3048_C"/>
</dbReference>
<sequence length="389" mass="41319">MTTRPGSDRAWLTTAGVRGRTAGRASTSDHVRYSLADRPREGYIVRSAWDTAVRGRAAAGLGALVLGAAALAACSDGGGRTSAPPPSSTGAPAPSGTPEPATHPFNGGTKGLDNPVLAVKIENTAPALPQSGVKAADIVYVEQVEGGETRLMAVYSSKLPGKVGPVRSARISDLHILPQFGRPAFAFSGVQSKMKKYVRKAPVYDLSQEKAGGAYFRSSAKRIPYNLYATPKDLLKRAPKAAKPRDIGFRFGDAPEGGKPAKSFTARWPAATMGFTWSAKEKRWLASWGGRPDRAAEGGRLGGRTVVVQYAKTTRSKFHDFLGSYTPLIHTTGTGRAVVLRDGKSYKAKWSRPSEGKGTTFTTADGKPMTFAPGQVWVLLVNDGKPYTP</sequence>
<feature type="domain" description="DUF3048" evidence="3">
    <location>
        <begin position="268"/>
        <end position="378"/>
    </location>
</feature>
<dbReference type="Gene3D" id="3.50.90.10">
    <property type="entry name" value="YerB-like"/>
    <property type="match status" value="1"/>
</dbReference>
<evidence type="ECO:0000256" key="1">
    <source>
        <dbReference type="SAM" id="MobiDB-lite"/>
    </source>
</evidence>
<accession>A0A846Z0A0</accession>
<reference evidence="4 5" key="1">
    <citation type="submission" date="2020-04" db="EMBL/GenBank/DDBJ databases">
        <title>MicrobeNet Type strains.</title>
        <authorList>
            <person name="Nicholson A.C."/>
        </authorList>
    </citation>
    <scope>NUCLEOTIDE SEQUENCE [LARGE SCALE GENOMIC DNA]</scope>
    <source>
        <strain evidence="4 5">ATCC BAA-277</strain>
    </source>
</reference>
<feature type="region of interest" description="Disordered" evidence="1">
    <location>
        <begin position="75"/>
        <end position="109"/>
    </location>
</feature>
<dbReference type="SUPFAM" id="SSF159774">
    <property type="entry name" value="YerB-like"/>
    <property type="match status" value="1"/>
</dbReference>
<evidence type="ECO:0000259" key="3">
    <source>
        <dbReference type="Pfam" id="PF17479"/>
    </source>
</evidence>
<dbReference type="InterPro" id="IPR021416">
    <property type="entry name" value="DUF3048_N"/>
</dbReference>
<keyword evidence="5" id="KW-1185">Reference proteome</keyword>
<evidence type="ECO:0000313" key="4">
    <source>
        <dbReference type="EMBL" id="NKZ04158.1"/>
    </source>
</evidence>
<organism evidence="4 5">
    <name type="scientific">Actinomadura latina</name>
    <dbReference type="NCBI Taxonomy" id="163603"/>
    <lineage>
        <taxon>Bacteria</taxon>
        <taxon>Bacillati</taxon>
        <taxon>Actinomycetota</taxon>
        <taxon>Actinomycetes</taxon>
        <taxon>Streptosporangiales</taxon>
        <taxon>Thermomonosporaceae</taxon>
        <taxon>Actinomadura</taxon>
    </lineage>
</organism>
<proteinExistence type="predicted"/>
<feature type="domain" description="DUF3048" evidence="2">
    <location>
        <begin position="113"/>
        <end position="240"/>
    </location>
</feature>
<feature type="compositionally biased region" description="Low complexity" evidence="1">
    <location>
        <begin position="88"/>
        <end position="98"/>
    </location>
</feature>
<dbReference type="Pfam" id="PF17479">
    <property type="entry name" value="DUF3048_C"/>
    <property type="match status" value="1"/>
</dbReference>
<evidence type="ECO:0000313" key="5">
    <source>
        <dbReference type="Proteomes" id="UP000579250"/>
    </source>
</evidence>
<protein>
    <submittedName>
        <fullName evidence="4">DUF3048 domain-containing protein</fullName>
    </submittedName>
</protein>
<dbReference type="AlphaFoldDB" id="A0A846Z0A0"/>